<sequence length="372" mass="39139">MAIKPVAWPAFSEWRQVLTRTWKESGDDNVGLLSAGVGFYLFLAFVPLLASVVLTYGLVADPETVARHIQTLARTLPREAATIIADQLHAITGEKSGQGLGLIIAIAIALYGASKGAASIVTALNIAYEVKDTRSFIKRTLLSLVITVGMVALLLIGALAISAVGFIERLLPFSSPVVHTVLQIVFLLLAAAIISTGIALLYRYAPNRPDAPWRWITPGSAAATLVWILASLGFSLYVSNFGDYNATYGSLGGVIVFLTWLYLTGYILLMGGELNSELERQQAAKDPALAAMAGPQPGNEVGGAAAAAPVGNSGNPATVATATTSPVARKNRIAPLALLAGGAVLGALLRRRPKPPEPKHFHYPNQGGAVRL</sequence>
<dbReference type="OrthoDB" id="9781030at2"/>
<keyword evidence="9" id="KW-1185">Reference proteome</keyword>
<reference evidence="8 9" key="1">
    <citation type="submission" date="2018-03" db="EMBL/GenBank/DDBJ databases">
        <title>The draft genome of Sphingosinicella sp. GL-C-18.</title>
        <authorList>
            <person name="Liu L."/>
            <person name="Li L."/>
            <person name="Liang L."/>
            <person name="Zhang X."/>
            <person name="Wang T."/>
        </authorList>
    </citation>
    <scope>NUCLEOTIDE SEQUENCE [LARGE SCALE GENOMIC DNA]</scope>
    <source>
        <strain evidence="8 9">GL-C-18</strain>
    </source>
</reference>
<gene>
    <name evidence="8" type="ORF">C7I55_05920</name>
</gene>
<feature type="transmembrane region" description="Helical" evidence="7">
    <location>
        <begin position="181"/>
        <end position="203"/>
    </location>
</feature>
<name>A0A2P7QV37_9SPHN</name>
<feature type="transmembrane region" description="Helical" evidence="7">
    <location>
        <begin position="215"/>
        <end position="238"/>
    </location>
</feature>
<keyword evidence="5 7" id="KW-0472">Membrane</keyword>
<comment type="caution">
    <text evidence="8">The sequence shown here is derived from an EMBL/GenBank/DDBJ whole genome shotgun (WGS) entry which is preliminary data.</text>
</comment>
<dbReference type="RefSeq" id="WP_106511977.1">
    <property type="nucleotide sequence ID" value="NZ_PXYI01000002.1"/>
</dbReference>
<dbReference type="Proteomes" id="UP000241167">
    <property type="component" value="Unassembled WGS sequence"/>
</dbReference>
<dbReference type="EMBL" id="PXYI01000002">
    <property type="protein sequence ID" value="PSJ41810.1"/>
    <property type="molecule type" value="Genomic_DNA"/>
</dbReference>
<evidence type="ECO:0000256" key="6">
    <source>
        <dbReference type="SAM" id="MobiDB-lite"/>
    </source>
</evidence>
<feature type="transmembrane region" description="Helical" evidence="7">
    <location>
        <begin position="30"/>
        <end position="54"/>
    </location>
</feature>
<proteinExistence type="predicted"/>
<dbReference type="GO" id="GO:0005886">
    <property type="term" value="C:plasma membrane"/>
    <property type="evidence" value="ECO:0007669"/>
    <property type="project" value="UniProtKB-SubCell"/>
</dbReference>
<feature type="transmembrane region" description="Helical" evidence="7">
    <location>
        <begin position="250"/>
        <end position="269"/>
    </location>
</feature>
<dbReference type="NCBIfam" id="TIGR00765">
    <property type="entry name" value="yihY_not_rbn"/>
    <property type="match status" value="1"/>
</dbReference>
<evidence type="ECO:0000313" key="8">
    <source>
        <dbReference type="EMBL" id="PSJ41810.1"/>
    </source>
</evidence>
<evidence type="ECO:0000256" key="1">
    <source>
        <dbReference type="ARBA" id="ARBA00004651"/>
    </source>
</evidence>
<dbReference type="InterPro" id="IPR017039">
    <property type="entry name" value="Virul_fac_BrkB"/>
</dbReference>
<comment type="subcellular location">
    <subcellularLocation>
        <location evidence="1">Cell membrane</location>
        <topology evidence="1">Multi-pass membrane protein</topology>
    </subcellularLocation>
</comment>
<evidence type="ECO:0000313" key="9">
    <source>
        <dbReference type="Proteomes" id="UP000241167"/>
    </source>
</evidence>
<protein>
    <submittedName>
        <fullName evidence="8">YihY/virulence factor BrkB family protein</fullName>
    </submittedName>
</protein>
<dbReference type="Pfam" id="PF03631">
    <property type="entry name" value="Virul_fac_BrkB"/>
    <property type="match status" value="1"/>
</dbReference>
<accession>A0A2P7QV37</accession>
<feature type="transmembrane region" description="Helical" evidence="7">
    <location>
        <begin position="140"/>
        <end position="161"/>
    </location>
</feature>
<keyword evidence="3 7" id="KW-0812">Transmembrane</keyword>
<keyword evidence="4 7" id="KW-1133">Transmembrane helix</keyword>
<keyword evidence="2" id="KW-1003">Cell membrane</keyword>
<evidence type="ECO:0000256" key="4">
    <source>
        <dbReference type="ARBA" id="ARBA00022989"/>
    </source>
</evidence>
<evidence type="ECO:0000256" key="3">
    <source>
        <dbReference type="ARBA" id="ARBA00022692"/>
    </source>
</evidence>
<dbReference type="PANTHER" id="PTHR30213:SF0">
    <property type="entry name" value="UPF0761 MEMBRANE PROTEIN YIHY"/>
    <property type="match status" value="1"/>
</dbReference>
<evidence type="ECO:0000256" key="2">
    <source>
        <dbReference type="ARBA" id="ARBA00022475"/>
    </source>
</evidence>
<feature type="region of interest" description="Disordered" evidence="6">
    <location>
        <begin position="353"/>
        <end position="372"/>
    </location>
</feature>
<feature type="transmembrane region" description="Helical" evidence="7">
    <location>
        <begin position="102"/>
        <end position="128"/>
    </location>
</feature>
<evidence type="ECO:0000256" key="7">
    <source>
        <dbReference type="SAM" id="Phobius"/>
    </source>
</evidence>
<evidence type="ECO:0000256" key="5">
    <source>
        <dbReference type="ARBA" id="ARBA00023136"/>
    </source>
</evidence>
<dbReference type="AlphaFoldDB" id="A0A2P7QV37"/>
<dbReference type="PANTHER" id="PTHR30213">
    <property type="entry name" value="INNER MEMBRANE PROTEIN YHJD"/>
    <property type="match status" value="1"/>
</dbReference>
<organism evidence="8 9">
    <name type="scientific">Allosphingosinicella deserti</name>
    <dbReference type="NCBI Taxonomy" id="2116704"/>
    <lineage>
        <taxon>Bacteria</taxon>
        <taxon>Pseudomonadati</taxon>
        <taxon>Pseudomonadota</taxon>
        <taxon>Alphaproteobacteria</taxon>
        <taxon>Sphingomonadales</taxon>
        <taxon>Sphingomonadaceae</taxon>
        <taxon>Allosphingosinicella</taxon>
    </lineage>
</organism>